<reference evidence="1 2" key="2">
    <citation type="submission" date="2016-06" db="EMBL/GenBank/DDBJ databases">
        <title>Pedobacter psychrophilus sp. nov., isolated from Antarctic fragmentary rock.</title>
        <authorList>
            <person name="Svec P."/>
        </authorList>
    </citation>
    <scope>NUCLEOTIDE SEQUENCE [LARGE SCALE GENOMIC DNA]</scope>
    <source>
        <strain evidence="1 2">CCM 8644</strain>
    </source>
</reference>
<gene>
    <name evidence="1" type="ORF">A5893_12155</name>
</gene>
<evidence type="ECO:0000313" key="1">
    <source>
        <dbReference type="EMBL" id="OAQ38795.1"/>
    </source>
</evidence>
<proteinExistence type="predicted"/>
<comment type="caution">
    <text evidence="1">The sequence shown here is derived from an EMBL/GenBank/DDBJ whole genome shotgun (WGS) entry which is preliminary data.</text>
</comment>
<dbReference type="STRING" id="1826909.A5893_12155"/>
<reference evidence="1 2" key="1">
    <citation type="submission" date="2016-04" db="EMBL/GenBank/DDBJ databases">
        <authorList>
            <person name="Evans L.H."/>
            <person name="Alamgir A."/>
            <person name="Owens N."/>
            <person name="Weber N.D."/>
            <person name="Virtaneva K."/>
            <person name="Barbian K."/>
            <person name="Babar A."/>
            <person name="Rosenke K."/>
        </authorList>
    </citation>
    <scope>NUCLEOTIDE SEQUENCE [LARGE SCALE GENOMIC DNA]</scope>
    <source>
        <strain evidence="1 2">CCM 8644</strain>
    </source>
</reference>
<protein>
    <submittedName>
        <fullName evidence="1">Uncharacterized protein</fullName>
    </submittedName>
</protein>
<dbReference type="AlphaFoldDB" id="A0A179DCM4"/>
<accession>A0A179DCM4</accession>
<organism evidence="1 2">
    <name type="scientific">Pedobacter psychrophilus</name>
    <dbReference type="NCBI Taxonomy" id="1826909"/>
    <lineage>
        <taxon>Bacteria</taxon>
        <taxon>Pseudomonadati</taxon>
        <taxon>Bacteroidota</taxon>
        <taxon>Sphingobacteriia</taxon>
        <taxon>Sphingobacteriales</taxon>
        <taxon>Sphingobacteriaceae</taxon>
        <taxon>Pedobacter</taxon>
    </lineage>
</organism>
<name>A0A179DCM4_9SPHI</name>
<evidence type="ECO:0000313" key="2">
    <source>
        <dbReference type="Proteomes" id="UP000078459"/>
    </source>
</evidence>
<sequence>MLERSTLEELLKVISSNKYDIINMDRKNYNDGLFAGNLFHSYNFKAFKKHALDFSNNRIHGMGKPTVSENRIYKMPQKYFIHHFSNYTVSSYVNTINRYTDMEIQNVYNSNFSLFKVLALFIKRIIKNYFFDKGYKMGRTGLYAVLMVTCYEWVKQIKIYENQNNLTRKTIEIQNDKIRDQILNEF</sequence>
<dbReference type="Proteomes" id="UP000078459">
    <property type="component" value="Unassembled WGS sequence"/>
</dbReference>
<dbReference type="EMBL" id="LWHJ01000029">
    <property type="protein sequence ID" value="OAQ38795.1"/>
    <property type="molecule type" value="Genomic_DNA"/>
</dbReference>
<keyword evidence="2" id="KW-1185">Reference proteome</keyword>